<dbReference type="CDD" id="cd00063">
    <property type="entry name" value="FN3"/>
    <property type="match status" value="1"/>
</dbReference>
<reference evidence="3 4" key="1">
    <citation type="journal article" date="2015" name="Genome Announc.">
        <title>Complete Genome Sequence of Steroid-Transforming Nocardioides simplex VKM Ac-2033D.</title>
        <authorList>
            <person name="Shtratnikova V.Y."/>
            <person name="Schelkunov M.I."/>
            <person name="Pekov Y.A."/>
            <person name="Fokina V.V."/>
            <person name="Logacheva M.D."/>
            <person name="Sokolov S.L."/>
            <person name="Bragin E.Y."/>
            <person name="Ashapkin V.V."/>
            <person name="Donova M.V."/>
        </authorList>
    </citation>
    <scope>NUCLEOTIDE SEQUENCE [LARGE SCALE GENOMIC DNA]</scope>
    <source>
        <strain evidence="3 4">VKM Ac-2033D</strain>
    </source>
</reference>
<keyword evidence="1" id="KW-0378">Hydrolase</keyword>
<keyword evidence="2" id="KW-0119">Carbohydrate metabolism</keyword>
<dbReference type="KEGG" id="psim:KR76_22085"/>
<protein>
    <submittedName>
        <fullName evidence="3">Uncharacterized protein</fullName>
    </submittedName>
</protein>
<keyword evidence="2" id="KW-0624">Polysaccharide degradation</keyword>
<keyword evidence="4" id="KW-1185">Reference proteome</keyword>
<dbReference type="eggNOG" id="ENOG50343B0">
    <property type="taxonomic scope" value="Bacteria"/>
</dbReference>
<gene>
    <name evidence="3" type="ORF">KR76_22085</name>
</gene>
<proteinExistence type="predicted"/>
<dbReference type="GO" id="GO:0016798">
    <property type="term" value="F:hydrolase activity, acting on glycosyl bonds"/>
    <property type="evidence" value="ECO:0007669"/>
    <property type="project" value="UniProtKB-KW"/>
</dbReference>
<dbReference type="Proteomes" id="UP000030300">
    <property type="component" value="Chromosome"/>
</dbReference>
<dbReference type="InterPro" id="IPR013783">
    <property type="entry name" value="Ig-like_fold"/>
</dbReference>
<dbReference type="AlphaFoldDB" id="A0A0A1DN45"/>
<dbReference type="STRING" id="2045.KR76_22085"/>
<dbReference type="OrthoDB" id="5241356at2"/>
<organism evidence="3 4">
    <name type="scientific">Nocardioides simplex</name>
    <name type="common">Arthrobacter simplex</name>
    <dbReference type="NCBI Taxonomy" id="2045"/>
    <lineage>
        <taxon>Bacteria</taxon>
        <taxon>Bacillati</taxon>
        <taxon>Actinomycetota</taxon>
        <taxon>Actinomycetes</taxon>
        <taxon>Propionibacteriales</taxon>
        <taxon>Nocardioidaceae</taxon>
        <taxon>Pimelobacter</taxon>
    </lineage>
</organism>
<evidence type="ECO:0000313" key="3">
    <source>
        <dbReference type="EMBL" id="AIY18794.1"/>
    </source>
</evidence>
<dbReference type="EMBL" id="CP009896">
    <property type="protein sequence ID" value="AIY18794.1"/>
    <property type="molecule type" value="Genomic_DNA"/>
</dbReference>
<sequence>MRRRAVLASFALLGSSLAAIAGATTVASPASALAERWCSAPGVTAPCIESLTVNGVPKTSGATVDLPTDLGGYRELHPVVTAITAPTDVVDVVVRTGSFVPDRMFGRMGLTDVDTGGVPGDRWIRIVGTPVIWAEGCTAGAWPWPCPSVATADSLVLDADVAMLDDRTESTIGMYVGTNAAYNGIFFDEQPDGSQALTTEVVAPHTYHAGGVVTGSIRFRLSYDQMRSDMGIPDPETLTPGSLSGTVNGGTGGGAFTTWHDPDGGGFFIQASGFTFSLKKIKVTAAHITPTRPTLTRAKRVSASKARLRHTLSTPRGARVTGYLARCTPKHGAVVRGKGAAASASVVVRGLRRATAYTCQVAAQSKAGRGAWSPGVRLRSR</sequence>
<dbReference type="PROSITE" id="PS50853">
    <property type="entry name" value="FN3"/>
    <property type="match status" value="1"/>
</dbReference>
<dbReference type="InterPro" id="IPR036116">
    <property type="entry name" value="FN3_sf"/>
</dbReference>
<keyword evidence="1" id="KW-0326">Glycosidase</keyword>
<evidence type="ECO:0000313" key="4">
    <source>
        <dbReference type="Proteomes" id="UP000030300"/>
    </source>
</evidence>
<dbReference type="GeneID" id="96611475"/>
<dbReference type="SUPFAM" id="SSF49265">
    <property type="entry name" value="Fibronectin type III"/>
    <property type="match status" value="1"/>
</dbReference>
<dbReference type="HOGENOM" id="CLU_725287_0_0_11"/>
<evidence type="ECO:0000256" key="2">
    <source>
        <dbReference type="ARBA" id="ARBA00023326"/>
    </source>
</evidence>
<accession>A0A0A1DN45</accession>
<dbReference type="GO" id="GO:0000272">
    <property type="term" value="P:polysaccharide catabolic process"/>
    <property type="evidence" value="ECO:0007669"/>
    <property type="project" value="UniProtKB-KW"/>
</dbReference>
<evidence type="ECO:0000256" key="1">
    <source>
        <dbReference type="ARBA" id="ARBA00023295"/>
    </source>
</evidence>
<dbReference type="Pfam" id="PF00041">
    <property type="entry name" value="fn3"/>
    <property type="match status" value="1"/>
</dbReference>
<name>A0A0A1DN45_NOCSI</name>
<dbReference type="RefSeq" id="WP_038681384.1">
    <property type="nucleotide sequence ID" value="NZ_BJMC01000011.1"/>
</dbReference>
<dbReference type="InterPro" id="IPR003961">
    <property type="entry name" value="FN3_dom"/>
</dbReference>
<dbReference type="Gene3D" id="2.60.40.10">
    <property type="entry name" value="Immunoglobulins"/>
    <property type="match status" value="1"/>
</dbReference>